<sequence length="579" mass="61361">MRPHLGTIALAVMWMLVLAAATVAVAHMLKPAIDGIVVGSDPQALWGIGLGILLAFAVKAVSNFFSVVLVAKAGLAAVSDARNRLYRHLSEMDLGFFLAHSASALAARFTVDLHLLRLAVSNGLTSLGRDLMTLIGLVAYTFWVDWQMALLAYIALPLAIWPVARLGRRIRRIAGRTQRDLGSLNAQLTQTLRGIRMVKIYGAEEMERARVHRLIAAVQTQSFKAEWTRALVTPIMEGVVGLAAGAALYYGGARVLAGEVTPGDLTAFLGAVMLAYQPAKRLANLHTILQEGLAAADRMYHLLDLKPAVAEAPGAPPLRPGPGTVRFDDVTFAYDGGPGPELGDDASGPAAAPPALRGVDLTLEAGTVVALVGPSGAGKSTLMNLIPRLHDPQRGRVLIDGQDVRAVSFASLWARIGLVSQDVVVFDDTVRANIAYGRPEASAEEVERAARRAAAHDFIAALPDGYDTRLGEQGVRLSGGQRQRLCIARAFLKDAPILLLDEPTAALDTESERLVQSALAALMAGRTCLIIAHRLSTIAGADVIHVMAEGAVVESGDHAGLLAKDGLYARLHAANRLGA</sequence>
<reference evidence="11 12" key="1">
    <citation type="journal article" date="2011" name="Stand. Genomic Sci.">
        <title>Complete genome sequence of Rhodospirillum rubrum type strain (S1).</title>
        <authorList>
            <person name="Munk A.C."/>
            <person name="Copeland A."/>
            <person name="Lucas S."/>
            <person name="Lapidus A."/>
            <person name="Del Rio T.G."/>
            <person name="Barry K."/>
            <person name="Detter J.C."/>
            <person name="Hammon N."/>
            <person name="Israni S."/>
            <person name="Pitluck S."/>
            <person name="Brettin T."/>
            <person name="Bruce D."/>
            <person name="Han C."/>
            <person name="Tapia R."/>
            <person name="Gilna P."/>
            <person name="Schmutz J."/>
            <person name="Larimer F."/>
            <person name="Land M."/>
            <person name="Kyrpides N.C."/>
            <person name="Mavromatis K."/>
            <person name="Richardson P."/>
            <person name="Rohde M."/>
            <person name="Goker M."/>
            <person name="Klenk H.P."/>
            <person name="Zhang Y."/>
            <person name="Roberts G.P."/>
            <person name="Reslewic S."/>
            <person name="Schwartz D.C."/>
        </authorList>
    </citation>
    <scope>NUCLEOTIDE SEQUENCE [LARGE SCALE GENOMIC DNA]</scope>
    <source>
        <strain evidence="12">ATCC 11170 / ATH 1.1.1 / DSM 467 / LMG 4362 / NCIMB 8255 / S1</strain>
    </source>
</reference>
<dbReference type="HOGENOM" id="CLU_000604_84_3_5"/>
<evidence type="ECO:0000256" key="7">
    <source>
        <dbReference type="ARBA" id="ARBA00023136"/>
    </source>
</evidence>
<dbReference type="GO" id="GO:0016887">
    <property type="term" value="F:ATP hydrolysis activity"/>
    <property type="evidence" value="ECO:0007669"/>
    <property type="project" value="InterPro"/>
</dbReference>
<comment type="subcellular location">
    <subcellularLocation>
        <location evidence="1">Cell membrane</location>
        <topology evidence="1">Multi-pass membrane protein</topology>
    </subcellularLocation>
</comment>
<dbReference type="SUPFAM" id="SSF90123">
    <property type="entry name" value="ABC transporter transmembrane region"/>
    <property type="match status" value="1"/>
</dbReference>
<gene>
    <name evidence="11" type="ordered locus">Rru_A3561</name>
</gene>
<evidence type="ECO:0000256" key="3">
    <source>
        <dbReference type="ARBA" id="ARBA00022692"/>
    </source>
</evidence>
<keyword evidence="2" id="KW-0813">Transport</keyword>
<feature type="domain" description="ABC transporter" evidence="9">
    <location>
        <begin position="325"/>
        <end position="574"/>
    </location>
</feature>
<dbReference type="Proteomes" id="UP000001929">
    <property type="component" value="Chromosome"/>
</dbReference>
<evidence type="ECO:0000313" key="12">
    <source>
        <dbReference type="Proteomes" id="UP000001929"/>
    </source>
</evidence>
<dbReference type="InterPro" id="IPR003593">
    <property type="entry name" value="AAA+_ATPase"/>
</dbReference>
<dbReference type="eggNOG" id="COG1132">
    <property type="taxonomic scope" value="Bacteria"/>
</dbReference>
<keyword evidence="6 8" id="KW-1133">Transmembrane helix</keyword>
<dbReference type="InterPro" id="IPR036640">
    <property type="entry name" value="ABC1_TM_sf"/>
</dbReference>
<evidence type="ECO:0000259" key="10">
    <source>
        <dbReference type="PROSITE" id="PS50929"/>
    </source>
</evidence>
<dbReference type="PhylomeDB" id="Q2RNE0"/>
<keyword evidence="5" id="KW-0067">ATP-binding</keyword>
<name>Q2RNE0_RHORT</name>
<dbReference type="SUPFAM" id="SSF52540">
    <property type="entry name" value="P-loop containing nucleoside triphosphate hydrolases"/>
    <property type="match status" value="1"/>
</dbReference>
<dbReference type="EnsemblBacteria" id="ABC24355">
    <property type="protein sequence ID" value="ABC24355"/>
    <property type="gene ID" value="Rru_A3561"/>
</dbReference>
<protein>
    <submittedName>
        <fullName evidence="11">ABC transporter, transmembrane region</fullName>
    </submittedName>
</protein>
<dbReference type="EMBL" id="CP000230">
    <property type="protein sequence ID" value="ABC24355.1"/>
    <property type="molecule type" value="Genomic_DNA"/>
</dbReference>
<evidence type="ECO:0000256" key="6">
    <source>
        <dbReference type="ARBA" id="ARBA00022989"/>
    </source>
</evidence>
<dbReference type="GO" id="GO:0090374">
    <property type="term" value="P:oligopeptide export from mitochondrion"/>
    <property type="evidence" value="ECO:0007669"/>
    <property type="project" value="TreeGrafter"/>
</dbReference>
<dbReference type="GO" id="GO:0005524">
    <property type="term" value="F:ATP binding"/>
    <property type="evidence" value="ECO:0007669"/>
    <property type="project" value="UniProtKB-KW"/>
</dbReference>
<evidence type="ECO:0000313" key="11">
    <source>
        <dbReference type="EMBL" id="ABC24355.1"/>
    </source>
</evidence>
<dbReference type="InterPro" id="IPR039421">
    <property type="entry name" value="Type_1_exporter"/>
</dbReference>
<dbReference type="PANTHER" id="PTHR43394:SF1">
    <property type="entry name" value="ATP-BINDING CASSETTE SUB-FAMILY B MEMBER 10, MITOCHONDRIAL"/>
    <property type="match status" value="1"/>
</dbReference>
<dbReference type="InterPro" id="IPR017871">
    <property type="entry name" value="ABC_transporter-like_CS"/>
</dbReference>
<feature type="domain" description="ABC transmembrane type-1" evidence="10">
    <location>
        <begin position="9"/>
        <end position="291"/>
    </location>
</feature>
<evidence type="ECO:0000256" key="2">
    <source>
        <dbReference type="ARBA" id="ARBA00022448"/>
    </source>
</evidence>
<dbReference type="GO" id="GO:0015421">
    <property type="term" value="F:ABC-type oligopeptide transporter activity"/>
    <property type="evidence" value="ECO:0007669"/>
    <property type="project" value="TreeGrafter"/>
</dbReference>
<feature type="transmembrane region" description="Helical" evidence="8">
    <location>
        <begin position="45"/>
        <end position="71"/>
    </location>
</feature>
<dbReference type="InterPro" id="IPR011527">
    <property type="entry name" value="ABC1_TM_dom"/>
</dbReference>
<keyword evidence="3 8" id="KW-0812">Transmembrane</keyword>
<dbReference type="STRING" id="269796.Rru_A3561"/>
<dbReference type="FunFam" id="3.40.50.300:FF:000287">
    <property type="entry name" value="Multidrug ABC transporter ATP-binding protein"/>
    <property type="match status" value="1"/>
</dbReference>
<dbReference type="SMART" id="SM00382">
    <property type="entry name" value="AAA"/>
    <property type="match status" value="1"/>
</dbReference>
<evidence type="ECO:0000256" key="1">
    <source>
        <dbReference type="ARBA" id="ARBA00004651"/>
    </source>
</evidence>
<evidence type="ECO:0000256" key="4">
    <source>
        <dbReference type="ARBA" id="ARBA00022741"/>
    </source>
</evidence>
<dbReference type="Gene3D" id="1.20.1560.10">
    <property type="entry name" value="ABC transporter type 1, transmembrane domain"/>
    <property type="match status" value="1"/>
</dbReference>
<evidence type="ECO:0000256" key="5">
    <source>
        <dbReference type="ARBA" id="ARBA00022840"/>
    </source>
</evidence>
<feature type="transmembrane region" description="Helical" evidence="8">
    <location>
        <begin position="131"/>
        <end position="164"/>
    </location>
</feature>
<evidence type="ECO:0000259" key="9">
    <source>
        <dbReference type="PROSITE" id="PS50893"/>
    </source>
</evidence>
<dbReference type="GO" id="GO:0005886">
    <property type="term" value="C:plasma membrane"/>
    <property type="evidence" value="ECO:0007669"/>
    <property type="project" value="UniProtKB-SubCell"/>
</dbReference>
<keyword evidence="4" id="KW-0547">Nucleotide-binding</keyword>
<keyword evidence="12" id="KW-1185">Reference proteome</keyword>
<organism evidence="11 12">
    <name type="scientific">Rhodospirillum rubrum (strain ATCC 11170 / ATH 1.1.1 / DSM 467 / LMG 4362 / NCIMB 8255 / S1)</name>
    <dbReference type="NCBI Taxonomy" id="269796"/>
    <lineage>
        <taxon>Bacteria</taxon>
        <taxon>Pseudomonadati</taxon>
        <taxon>Pseudomonadota</taxon>
        <taxon>Alphaproteobacteria</taxon>
        <taxon>Rhodospirillales</taxon>
        <taxon>Rhodospirillaceae</taxon>
        <taxon>Rhodospirillum</taxon>
    </lineage>
</organism>
<proteinExistence type="predicted"/>
<dbReference type="InterPro" id="IPR027417">
    <property type="entry name" value="P-loop_NTPase"/>
</dbReference>
<dbReference type="PANTHER" id="PTHR43394">
    <property type="entry name" value="ATP-DEPENDENT PERMEASE MDL1, MITOCHONDRIAL"/>
    <property type="match status" value="1"/>
</dbReference>
<dbReference type="PROSITE" id="PS50929">
    <property type="entry name" value="ABC_TM1F"/>
    <property type="match status" value="1"/>
</dbReference>
<dbReference type="KEGG" id="rru:Rru_A3561"/>
<dbReference type="PROSITE" id="PS00211">
    <property type="entry name" value="ABC_TRANSPORTER_1"/>
    <property type="match status" value="1"/>
</dbReference>
<dbReference type="PATRIC" id="fig|269796.9.peg.3681"/>
<dbReference type="Gene3D" id="3.40.50.300">
    <property type="entry name" value="P-loop containing nucleotide triphosphate hydrolases"/>
    <property type="match status" value="1"/>
</dbReference>
<dbReference type="PROSITE" id="PS50893">
    <property type="entry name" value="ABC_TRANSPORTER_2"/>
    <property type="match status" value="1"/>
</dbReference>
<dbReference type="Pfam" id="PF00664">
    <property type="entry name" value="ABC_membrane"/>
    <property type="match status" value="1"/>
</dbReference>
<dbReference type="InterPro" id="IPR003439">
    <property type="entry name" value="ABC_transporter-like_ATP-bd"/>
</dbReference>
<dbReference type="Pfam" id="PF00005">
    <property type="entry name" value="ABC_tran"/>
    <property type="match status" value="1"/>
</dbReference>
<dbReference type="AlphaFoldDB" id="Q2RNE0"/>
<evidence type="ECO:0000256" key="8">
    <source>
        <dbReference type="SAM" id="Phobius"/>
    </source>
</evidence>
<dbReference type="CDD" id="cd18552">
    <property type="entry name" value="ABC_6TM_MsbA_like"/>
    <property type="match status" value="1"/>
</dbReference>
<accession>Q2RNE0</accession>
<keyword evidence="7 8" id="KW-0472">Membrane</keyword>